<dbReference type="Gene3D" id="3.10.10.10">
    <property type="entry name" value="HIV Type 1 Reverse Transcriptase, subunit A, domain 1"/>
    <property type="match status" value="1"/>
</dbReference>
<dbReference type="Pfam" id="PF17921">
    <property type="entry name" value="Integrase_H2C2"/>
    <property type="match status" value="1"/>
</dbReference>
<dbReference type="SUPFAM" id="SSF56672">
    <property type="entry name" value="DNA/RNA polymerases"/>
    <property type="match status" value="1"/>
</dbReference>
<dbReference type="PANTHER" id="PTHR37984:SF5">
    <property type="entry name" value="PROTEIN NYNRIN-LIKE"/>
    <property type="match status" value="1"/>
</dbReference>
<evidence type="ECO:0000313" key="5">
    <source>
        <dbReference type="EnsemblMetazoa" id="XP_044317448.1"/>
    </source>
</evidence>
<dbReference type="GeneID" id="123038054"/>
<dbReference type="InterPro" id="IPR043128">
    <property type="entry name" value="Rev_trsase/Diguanyl_cyclase"/>
</dbReference>
<dbReference type="CDD" id="cd01647">
    <property type="entry name" value="RT_LTR"/>
    <property type="match status" value="1"/>
</dbReference>
<keyword evidence="6" id="KW-1185">Reference proteome</keyword>
<proteinExistence type="predicted"/>
<evidence type="ECO:0000259" key="4">
    <source>
        <dbReference type="PROSITE" id="PS50994"/>
    </source>
</evidence>
<dbReference type="RefSeq" id="XP_044317448.1">
    <property type="nucleotide sequence ID" value="XM_044461513.1"/>
</dbReference>
<name>A0ABM5JF45_DRORH</name>
<organism evidence="5 6">
    <name type="scientific">Drosophila rhopaloa</name>
    <name type="common">Fruit fly</name>
    <dbReference type="NCBI Taxonomy" id="1041015"/>
    <lineage>
        <taxon>Eukaryota</taxon>
        <taxon>Metazoa</taxon>
        <taxon>Ecdysozoa</taxon>
        <taxon>Arthropoda</taxon>
        <taxon>Hexapoda</taxon>
        <taxon>Insecta</taxon>
        <taxon>Pterygota</taxon>
        <taxon>Neoptera</taxon>
        <taxon>Endopterygota</taxon>
        <taxon>Diptera</taxon>
        <taxon>Brachycera</taxon>
        <taxon>Muscomorpha</taxon>
        <taxon>Ephydroidea</taxon>
        <taxon>Drosophilidae</taxon>
        <taxon>Drosophila</taxon>
        <taxon>Sophophora</taxon>
    </lineage>
</organism>
<dbReference type="Gene3D" id="3.30.70.270">
    <property type="match status" value="1"/>
</dbReference>
<feature type="region of interest" description="Disordered" evidence="3">
    <location>
        <begin position="708"/>
        <end position="728"/>
    </location>
</feature>
<reference evidence="6" key="1">
    <citation type="journal article" date="2021" name="Elife">
        <title>Highly contiguous assemblies of 101 drosophilid genomes.</title>
        <authorList>
            <person name="Kim B.Y."/>
            <person name="Wang J.R."/>
            <person name="Miller D.E."/>
            <person name="Barmina O."/>
            <person name="Delaney E."/>
            <person name="Thompson A."/>
            <person name="Comeault A.A."/>
            <person name="Peede D."/>
            <person name="D'Agostino E.R."/>
            <person name="Pelaez J."/>
            <person name="Aguilar J.M."/>
            <person name="Haji D."/>
            <person name="Matsunaga T."/>
            <person name="Armstrong E.E."/>
            <person name="Zych M."/>
            <person name="Ogawa Y."/>
            <person name="Stamenkovic-Radak M."/>
            <person name="Jelic M."/>
            <person name="Veselinovic M.S."/>
            <person name="Tanaskovic M."/>
            <person name="Eric P."/>
            <person name="Gao J.J."/>
            <person name="Katoh T.K."/>
            <person name="Toda M.J."/>
            <person name="Watabe H."/>
            <person name="Watada M."/>
            <person name="Davis J.S."/>
            <person name="Moyle L.C."/>
            <person name="Manoli G."/>
            <person name="Bertolini E."/>
            <person name="Kostal V."/>
            <person name="Hawley R.S."/>
            <person name="Takahashi A."/>
            <person name="Jones C.D."/>
            <person name="Price D.K."/>
            <person name="Whiteman N."/>
            <person name="Kopp A."/>
            <person name="Matute D.R."/>
            <person name="Petrov D.A."/>
        </authorList>
    </citation>
    <scope>NUCLEOTIDE SEQUENCE [LARGE SCALE GENOMIC DNA]</scope>
</reference>
<dbReference type="PROSITE" id="PS50994">
    <property type="entry name" value="INTEGRASE"/>
    <property type="match status" value="1"/>
</dbReference>
<dbReference type="InterPro" id="IPR043502">
    <property type="entry name" value="DNA/RNA_pol_sf"/>
</dbReference>
<keyword evidence="2" id="KW-0511">Multifunctional enzyme</keyword>
<dbReference type="InterPro" id="IPR001584">
    <property type="entry name" value="Integrase_cat-core"/>
</dbReference>
<reference evidence="5" key="2">
    <citation type="submission" date="2025-05" db="UniProtKB">
        <authorList>
            <consortium name="EnsemblMetazoa"/>
        </authorList>
    </citation>
    <scope>IDENTIFICATION</scope>
</reference>
<evidence type="ECO:0000256" key="3">
    <source>
        <dbReference type="SAM" id="MobiDB-lite"/>
    </source>
</evidence>
<dbReference type="SUPFAM" id="SSF53098">
    <property type="entry name" value="Ribonuclease H-like"/>
    <property type="match status" value="1"/>
</dbReference>
<dbReference type="PANTHER" id="PTHR37984">
    <property type="entry name" value="PROTEIN CBG26694"/>
    <property type="match status" value="1"/>
</dbReference>
<feature type="compositionally biased region" description="Basic and acidic residues" evidence="3">
    <location>
        <begin position="38"/>
        <end position="57"/>
    </location>
</feature>
<feature type="region of interest" description="Disordered" evidence="3">
    <location>
        <begin position="1"/>
        <end position="59"/>
    </location>
</feature>
<dbReference type="Proteomes" id="UP001652680">
    <property type="component" value="Unassembled WGS sequence"/>
</dbReference>
<dbReference type="EC" id="2.7.7.49" evidence="1"/>
<dbReference type="InterPro" id="IPR050951">
    <property type="entry name" value="Retrovirus_Pol_polyprotein"/>
</dbReference>
<dbReference type="Gene3D" id="1.10.340.70">
    <property type="match status" value="1"/>
</dbReference>
<dbReference type="Gene3D" id="3.30.420.10">
    <property type="entry name" value="Ribonuclease H-like superfamily/Ribonuclease H"/>
    <property type="match status" value="1"/>
</dbReference>
<protein>
    <recommendedName>
        <fullName evidence="1">RNA-directed DNA polymerase</fullName>
        <ecNumber evidence="1">2.7.7.49</ecNumber>
    </recommendedName>
</protein>
<dbReference type="InterPro" id="IPR012337">
    <property type="entry name" value="RNaseH-like_sf"/>
</dbReference>
<accession>A0ABM5JF45</accession>
<feature type="domain" description="Integrase catalytic" evidence="4">
    <location>
        <begin position="511"/>
        <end position="614"/>
    </location>
</feature>
<dbReference type="InterPro" id="IPR036397">
    <property type="entry name" value="RNaseH_sf"/>
</dbReference>
<dbReference type="InterPro" id="IPR041577">
    <property type="entry name" value="RT_RNaseH_2"/>
</dbReference>
<evidence type="ECO:0000256" key="1">
    <source>
        <dbReference type="ARBA" id="ARBA00012493"/>
    </source>
</evidence>
<dbReference type="Pfam" id="PF17919">
    <property type="entry name" value="RT_RNaseH_2"/>
    <property type="match status" value="1"/>
</dbReference>
<dbReference type="InterPro" id="IPR000477">
    <property type="entry name" value="RT_dom"/>
</dbReference>
<dbReference type="EnsemblMetazoa" id="XM_044461513.1">
    <property type="protein sequence ID" value="XP_044317448.1"/>
    <property type="gene ID" value="LOC123038054"/>
</dbReference>
<dbReference type="InterPro" id="IPR041588">
    <property type="entry name" value="Integrase_H2C2"/>
</dbReference>
<evidence type="ECO:0000313" key="6">
    <source>
        <dbReference type="Proteomes" id="UP001652680"/>
    </source>
</evidence>
<dbReference type="Pfam" id="PF00665">
    <property type="entry name" value="rve"/>
    <property type="match status" value="1"/>
</dbReference>
<evidence type="ECO:0000256" key="2">
    <source>
        <dbReference type="ARBA" id="ARBA00023268"/>
    </source>
</evidence>
<sequence>MTVLGSHESDDKDTMYTEQSEVPAHNRIMRQMAPSGELKNDGGDEIRRHDGPGRALEDFPDEIDEAEGVEPMAEEDDLRPDQREFITRELALFKELRRIIMRDDKPLKQRYYPRNPAMQSVIDTQVDELLSEDAIEPSRSPHSAPIVLVKKKTGEWRMCVDYRQLNAHSVPDAYPFPRINHILEKLRQARYISTLDLKHGYWQIPMDKDSLQFTAFTVPGRGLYQWKVMTFGLHSARATFQRALDGVIGADMEPFAFAYLDDIIVIGATEEQHLSNLAEKGRKWSWGPEQQSALEEVKRRLTTAPVLGCPDFDKTFVLQTDASDVGLGEVLSQDIEGQERVIAPSGRVAGRWALELQQFQFDVRYRRVNVVADALSRQPCEVLQQMAEVETHCKWIQGMQVKIREYPEKFSDYMMKNGQLYRNLGHRADDEDYFPWKLCVPSSNRVRVLRECHDAPTAGHLGVRKTISRLSQRYFWPGMFRDAKRYVQRCESCQKFKTAQTKAAGKMLTRVTSEPFDVLCADFVGPLPRSKHGNTMLLVFHDIFSKWVELIPIPKATAAQVQKAFRERILGRVGIPRKFVCDNGTQFTSRTLKEYFSTIGVEVQYTAPYCPQENPTLLDQVLTKIQGTGWDGSFMKELTSSIATPIKPRDELAPLPEGWIGTGELRRLPASAIRLIAERAPDKAGRGHSVRFAVKGMDWHYLVTVKSDGGSSSAPGRKGVGVTIPPDG</sequence>
<dbReference type="Pfam" id="PF00078">
    <property type="entry name" value="RVT_1"/>
    <property type="match status" value="1"/>
</dbReference>